<dbReference type="AlphaFoldDB" id="A0A226NJ16"/>
<evidence type="ECO:0000256" key="1">
    <source>
        <dbReference type="SAM" id="MobiDB-lite"/>
    </source>
</evidence>
<proteinExistence type="predicted"/>
<dbReference type="Proteomes" id="UP000198323">
    <property type="component" value="Unassembled WGS sequence"/>
</dbReference>
<evidence type="ECO:0000313" key="2">
    <source>
        <dbReference type="EMBL" id="OXB67666.1"/>
    </source>
</evidence>
<organism evidence="2 3">
    <name type="scientific">Callipepla squamata</name>
    <name type="common">Scaled quail</name>
    <dbReference type="NCBI Taxonomy" id="9009"/>
    <lineage>
        <taxon>Eukaryota</taxon>
        <taxon>Metazoa</taxon>
        <taxon>Chordata</taxon>
        <taxon>Craniata</taxon>
        <taxon>Vertebrata</taxon>
        <taxon>Euteleostomi</taxon>
        <taxon>Archelosauria</taxon>
        <taxon>Archosauria</taxon>
        <taxon>Dinosauria</taxon>
        <taxon>Saurischia</taxon>
        <taxon>Theropoda</taxon>
        <taxon>Coelurosauria</taxon>
        <taxon>Aves</taxon>
        <taxon>Neognathae</taxon>
        <taxon>Galloanserae</taxon>
        <taxon>Galliformes</taxon>
        <taxon>Odontophoridae</taxon>
        <taxon>Callipepla</taxon>
    </lineage>
</organism>
<comment type="caution">
    <text evidence="2">The sequence shown here is derived from an EMBL/GenBank/DDBJ whole genome shotgun (WGS) entry which is preliminary data.</text>
</comment>
<sequence length="92" mass="9518">MAALAEQPGSVAALAELPGSVASLAELPGSRAHSRSPRLSPALGPSRCGGERRRAASGAVQSNLEDEQLKVLKKVVKSFENGLVSFFATVKC</sequence>
<dbReference type="EMBL" id="MCFN01000033">
    <property type="protein sequence ID" value="OXB67666.1"/>
    <property type="molecule type" value="Genomic_DNA"/>
</dbReference>
<accession>A0A226NJ16</accession>
<reference evidence="2 3" key="1">
    <citation type="submission" date="2016-07" db="EMBL/GenBank/DDBJ databases">
        <title>Disparate Historic Effective Population Sizes Predicted by Modern Levels of Genome Diversity for the Scaled Quail (Callipepla squamata) and the Northern Bobwhite (Colinus virginianus): Inferences from First and Second Generation Draft Genome Assemblies for Sympatric New World Quail.</title>
        <authorList>
            <person name="Oldeschulte D.L."/>
            <person name="Halley Y.A."/>
            <person name="Bhattarai E.K."/>
            <person name="Brashear W.A."/>
            <person name="Hill J."/>
            <person name="Metz R.P."/>
            <person name="Johnson C.D."/>
            <person name="Rollins D."/>
            <person name="Peterson M.J."/>
            <person name="Bickhart D.M."/>
            <person name="Decker J.E."/>
            <person name="Seabury C.M."/>
        </authorList>
    </citation>
    <scope>NUCLEOTIDE SEQUENCE [LARGE SCALE GENOMIC DNA]</scope>
    <source>
        <strain evidence="2 3">Texas</strain>
        <tissue evidence="2">Leg muscle</tissue>
    </source>
</reference>
<feature type="region of interest" description="Disordered" evidence="1">
    <location>
        <begin position="28"/>
        <end position="60"/>
    </location>
</feature>
<protein>
    <submittedName>
        <fullName evidence="2">Uncharacterized protein</fullName>
    </submittedName>
</protein>
<keyword evidence="3" id="KW-1185">Reference proteome</keyword>
<evidence type="ECO:0000313" key="3">
    <source>
        <dbReference type="Proteomes" id="UP000198323"/>
    </source>
</evidence>
<gene>
    <name evidence="2" type="ORF">ASZ78_015198</name>
</gene>
<name>A0A226NJ16_CALSU</name>